<feature type="compositionally biased region" description="Low complexity" evidence="1">
    <location>
        <begin position="49"/>
        <end position="64"/>
    </location>
</feature>
<feature type="compositionally biased region" description="Pro residues" evidence="1">
    <location>
        <begin position="663"/>
        <end position="678"/>
    </location>
</feature>
<feature type="region of interest" description="Disordered" evidence="1">
    <location>
        <begin position="480"/>
        <end position="784"/>
    </location>
</feature>
<evidence type="ECO:0000313" key="3">
    <source>
        <dbReference type="Proteomes" id="UP000076532"/>
    </source>
</evidence>
<feature type="compositionally biased region" description="Polar residues" evidence="1">
    <location>
        <begin position="903"/>
        <end position="912"/>
    </location>
</feature>
<feature type="compositionally biased region" description="Basic and acidic residues" evidence="1">
    <location>
        <begin position="573"/>
        <end position="582"/>
    </location>
</feature>
<dbReference type="EMBL" id="KV417498">
    <property type="protein sequence ID" value="KZP29472.1"/>
    <property type="molecule type" value="Genomic_DNA"/>
</dbReference>
<feature type="compositionally biased region" description="Pro residues" evidence="1">
    <location>
        <begin position="227"/>
        <end position="236"/>
    </location>
</feature>
<feature type="compositionally biased region" description="Low complexity" evidence="1">
    <location>
        <begin position="650"/>
        <end position="662"/>
    </location>
</feature>
<accession>A0A166SI03</accession>
<sequence>MRSRGGVCRRRWRGGRDGEGGRRSGFGRAYADEDGDVGDARRAKKARHSTSPSGSASPTPVPGGIFSPHPHRALTHSPSPRHLHPDRYLHSHSPHSPSISTISHPQIHHISKSKGKEKAREEGEAGGERVPEEKMPPKMRKRWIHQSAEVLKEAVARGGAEVVPSAERALSRSMEVDVVDADAESPPDIGCVGEESETAGMDVDLVPPLPPPPPRPEEIRDEARPAPQAPNPHIPHIPPLKPAVIPYFSPRANSMAISSLCSPSPSPLPVLYTPTPEPQAPPRPASPVPRTVSSPPPAPAPIAIPPVPAPAPITAPSSPLVPSSPYVHPILPVPLPISNAAPVPDAQFPMHIRPRTSSPLAASPSAVFAQMSLSSPVAPFPFPPRSASPNNAGMSMNGMNGMLRLKNTSPSPLSRGAGVLGKDRLKNASPSPLSQSLAAPDTAEPLPALGVRIQAQSQVQVQSQSHVQVQVQAQAQVQVQHNTTPPPPHPPSEWAVVVEQEEEEEASAPEQSGSPESPEENEENEEEAAAEVGVTSQSPSPVFDTASPENEVDSGEREHVEDGDGDDEENDGLVERDERGDGGDGEDVDDAMEGEGEVEQPPASPDDQDQATPPPIVQQEHSSPLVPLSPAEQRYSPSRSPTPSLPAESEQPTTEATPAKEATPPPPQPPPPPPPPPSKVKMSLKDFAMRKKKQREEEMARGVVDGCSAADTPGTGAEDAGSVSPVDAPANGMGKQGWSDGDGAKPNGEVEVIGATGKENVPADHLGPPKEEPLVNGNSRDEPMQVDTAPVQVHAIVPSPPVASWLDQIRSYTSKVTPGTDTVMADTPIPVSHFSSVLPTKLSQPEPPPSNTKPPPSNTKPAPDNIKTASDKLVSNRSHVHSPHRPMPVPVRQFSTEDGEIPTSASIATSKPSAFLPRAHTPPTQPRSFSMAVPSAPPAPTNRRPSHIIRQPPSGPRALRPGSMAPRVMPMGGIPRGPSADRERLDLERERGWPAAPRGRGWGAGSGAWVPGSSARGGR</sequence>
<dbReference type="STRING" id="436010.A0A166SI03"/>
<feature type="region of interest" description="Disordered" evidence="1">
    <location>
        <begin position="1"/>
        <end position="140"/>
    </location>
</feature>
<keyword evidence="3" id="KW-1185">Reference proteome</keyword>
<evidence type="ECO:0000313" key="2">
    <source>
        <dbReference type="EMBL" id="KZP29472.1"/>
    </source>
</evidence>
<feature type="compositionally biased region" description="Basic and acidic residues" evidence="1">
    <location>
        <begin position="979"/>
        <end position="992"/>
    </location>
</feature>
<feature type="compositionally biased region" description="Low complexity" evidence="1">
    <location>
        <begin position="388"/>
        <end position="402"/>
    </location>
</feature>
<feature type="region of interest" description="Disordered" evidence="1">
    <location>
        <begin position="273"/>
        <end position="297"/>
    </location>
</feature>
<dbReference type="AlphaFoldDB" id="A0A166SI03"/>
<feature type="region of interest" description="Disordered" evidence="1">
    <location>
        <begin position="388"/>
        <end position="440"/>
    </location>
</feature>
<feature type="compositionally biased region" description="Acidic residues" evidence="1">
    <location>
        <begin position="563"/>
        <end position="572"/>
    </location>
</feature>
<feature type="compositionally biased region" description="Low complexity" evidence="1">
    <location>
        <begin position="428"/>
        <end position="440"/>
    </location>
</feature>
<dbReference type="Proteomes" id="UP000076532">
    <property type="component" value="Unassembled WGS sequence"/>
</dbReference>
<name>A0A166SI03_9AGAM</name>
<feature type="region of interest" description="Disordered" evidence="1">
    <location>
        <begin position="197"/>
        <end position="236"/>
    </location>
</feature>
<feature type="compositionally biased region" description="Basic and acidic residues" evidence="1">
    <location>
        <begin position="215"/>
        <end position="224"/>
    </location>
</feature>
<feature type="compositionally biased region" description="Pro residues" evidence="1">
    <location>
        <begin position="275"/>
        <end position="287"/>
    </location>
</feature>
<feature type="compositionally biased region" description="Basic and acidic residues" evidence="1">
    <location>
        <begin position="114"/>
        <end position="136"/>
    </location>
</feature>
<organism evidence="2 3">
    <name type="scientific">Athelia psychrophila</name>
    <dbReference type="NCBI Taxonomy" id="1759441"/>
    <lineage>
        <taxon>Eukaryota</taxon>
        <taxon>Fungi</taxon>
        <taxon>Dikarya</taxon>
        <taxon>Basidiomycota</taxon>
        <taxon>Agaricomycotina</taxon>
        <taxon>Agaricomycetes</taxon>
        <taxon>Agaricomycetidae</taxon>
        <taxon>Atheliales</taxon>
        <taxon>Atheliaceae</taxon>
        <taxon>Athelia</taxon>
    </lineage>
</organism>
<feature type="compositionally biased region" description="Pro residues" evidence="1">
    <location>
        <begin position="845"/>
        <end position="858"/>
    </location>
</feature>
<feature type="compositionally biased region" description="Acidic residues" evidence="1">
    <location>
        <begin position="517"/>
        <end position="529"/>
    </location>
</feature>
<feature type="compositionally biased region" description="Acidic residues" evidence="1">
    <location>
        <begin position="583"/>
        <end position="598"/>
    </location>
</feature>
<dbReference type="OrthoDB" id="79252at2759"/>
<proteinExistence type="predicted"/>
<gene>
    <name evidence="2" type="ORF">FIBSPDRAFT_193430</name>
</gene>
<feature type="compositionally biased region" description="Basic and acidic residues" evidence="1">
    <location>
        <begin position="683"/>
        <end position="700"/>
    </location>
</feature>
<feature type="compositionally biased region" description="Low complexity" evidence="1">
    <location>
        <begin position="94"/>
        <end position="105"/>
    </location>
</feature>
<feature type="region of interest" description="Disordered" evidence="1">
    <location>
        <begin position="816"/>
        <end position="1019"/>
    </location>
</feature>
<reference evidence="2 3" key="1">
    <citation type="journal article" date="2016" name="Mol. Biol. Evol.">
        <title>Comparative Genomics of Early-Diverging Mushroom-Forming Fungi Provides Insights into the Origins of Lignocellulose Decay Capabilities.</title>
        <authorList>
            <person name="Nagy L.G."/>
            <person name="Riley R."/>
            <person name="Tritt A."/>
            <person name="Adam C."/>
            <person name="Daum C."/>
            <person name="Floudas D."/>
            <person name="Sun H."/>
            <person name="Yadav J.S."/>
            <person name="Pangilinan J."/>
            <person name="Larsson K.H."/>
            <person name="Matsuura K."/>
            <person name="Barry K."/>
            <person name="Labutti K."/>
            <person name="Kuo R."/>
            <person name="Ohm R.A."/>
            <person name="Bhattacharya S.S."/>
            <person name="Shirouzu T."/>
            <person name="Yoshinaga Y."/>
            <person name="Martin F.M."/>
            <person name="Grigoriev I.V."/>
            <person name="Hibbett D.S."/>
        </authorList>
    </citation>
    <scope>NUCLEOTIDE SEQUENCE [LARGE SCALE GENOMIC DNA]</scope>
    <source>
        <strain evidence="2 3">CBS 109695</strain>
    </source>
</reference>
<feature type="compositionally biased region" description="Polar residues" evidence="1">
    <location>
        <begin position="833"/>
        <end position="843"/>
    </location>
</feature>
<feature type="compositionally biased region" description="Basic residues" evidence="1">
    <location>
        <begin position="69"/>
        <end position="82"/>
    </location>
</feature>
<feature type="compositionally biased region" description="Basic residues" evidence="1">
    <location>
        <begin position="1"/>
        <end position="13"/>
    </location>
</feature>
<feature type="compositionally biased region" description="Basic and acidic residues" evidence="1">
    <location>
        <begin position="767"/>
        <end position="783"/>
    </location>
</feature>
<protein>
    <submittedName>
        <fullName evidence="2">Uncharacterized protein</fullName>
    </submittedName>
</protein>
<evidence type="ECO:0000256" key="1">
    <source>
        <dbReference type="SAM" id="MobiDB-lite"/>
    </source>
</evidence>